<evidence type="ECO:0000313" key="4">
    <source>
        <dbReference type="EMBL" id="KAF2279297.1"/>
    </source>
</evidence>
<keyword evidence="2" id="KW-1133">Transmembrane helix</keyword>
<dbReference type="RefSeq" id="XP_033656836.1">
    <property type="nucleotide sequence ID" value="XM_033793427.1"/>
</dbReference>
<dbReference type="GeneID" id="54546602"/>
<evidence type="ECO:0000256" key="3">
    <source>
        <dbReference type="SAM" id="SignalP"/>
    </source>
</evidence>
<feature type="transmembrane region" description="Helical" evidence="2">
    <location>
        <begin position="277"/>
        <end position="303"/>
    </location>
</feature>
<dbReference type="AlphaFoldDB" id="A0A6A6JSC7"/>
<evidence type="ECO:0000256" key="2">
    <source>
        <dbReference type="SAM" id="Phobius"/>
    </source>
</evidence>
<reference evidence="4" key="1">
    <citation type="journal article" date="2020" name="Stud. Mycol.">
        <title>101 Dothideomycetes genomes: a test case for predicting lifestyles and emergence of pathogens.</title>
        <authorList>
            <person name="Haridas S."/>
            <person name="Albert R."/>
            <person name="Binder M."/>
            <person name="Bloem J."/>
            <person name="Labutti K."/>
            <person name="Salamov A."/>
            <person name="Andreopoulos B."/>
            <person name="Baker S."/>
            <person name="Barry K."/>
            <person name="Bills G."/>
            <person name="Bluhm B."/>
            <person name="Cannon C."/>
            <person name="Castanera R."/>
            <person name="Culley D."/>
            <person name="Daum C."/>
            <person name="Ezra D."/>
            <person name="Gonzalez J."/>
            <person name="Henrissat B."/>
            <person name="Kuo A."/>
            <person name="Liang C."/>
            <person name="Lipzen A."/>
            <person name="Lutzoni F."/>
            <person name="Magnuson J."/>
            <person name="Mondo S."/>
            <person name="Nolan M."/>
            <person name="Ohm R."/>
            <person name="Pangilinan J."/>
            <person name="Park H.-J."/>
            <person name="Ramirez L."/>
            <person name="Alfaro M."/>
            <person name="Sun H."/>
            <person name="Tritt A."/>
            <person name="Yoshinaga Y."/>
            <person name="Zwiers L.-H."/>
            <person name="Turgeon B."/>
            <person name="Goodwin S."/>
            <person name="Spatafora J."/>
            <person name="Crous P."/>
            <person name="Grigoriev I."/>
        </authorList>
    </citation>
    <scope>NUCLEOTIDE SEQUENCE</scope>
    <source>
        <strain evidence="4">CBS 379.55</strain>
    </source>
</reference>
<organism evidence="4 5">
    <name type="scientific">Westerdykella ornata</name>
    <dbReference type="NCBI Taxonomy" id="318751"/>
    <lineage>
        <taxon>Eukaryota</taxon>
        <taxon>Fungi</taxon>
        <taxon>Dikarya</taxon>
        <taxon>Ascomycota</taxon>
        <taxon>Pezizomycotina</taxon>
        <taxon>Dothideomycetes</taxon>
        <taxon>Pleosporomycetidae</taxon>
        <taxon>Pleosporales</taxon>
        <taxon>Sporormiaceae</taxon>
        <taxon>Westerdykella</taxon>
    </lineage>
</organism>
<name>A0A6A6JSC7_WESOR</name>
<feature type="chain" id="PRO_5025688476" evidence="3">
    <location>
        <begin position="19"/>
        <end position="326"/>
    </location>
</feature>
<keyword evidence="2" id="KW-0812">Transmembrane</keyword>
<evidence type="ECO:0000313" key="5">
    <source>
        <dbReference type="Proteomes" id="UP000800097"/>
    </source>
</evidence>
<dbReference type="EMBL" id="ML986486">
    <property type="protein sequence ID" value="KAF2279297.1"/>
    <property type="molecule type" value="Genomic_DNA"/>
</dbReference>
<keyword evidence="3" id="KW-0732">Signal</keyword>
<keyword evidence="5" id="KW-1185">Reference proteome</keyword>
<accession>A0A6A6JSC7</accession>
<dbReference type="OrthoDB" id="2596908at2759"/>
<dbReference type="Proteomes" id="UP000800097">
    <property type="component" value="Unassembled WGS sequence"/>
</dbReference>
<gene>
    <name evidence="4" type="ORF">EI97DRAFT_171922</name>
</gene>
<proteinExistence type="predicted"/>
<feature type="region of interest" description="Disordered" evidence="1">
    <location>
        <begin position="155"/>
        <end position="178"/>
    </location>
</feature>
<feature type="signal peptide" evidence="3">
    <location>
        <begin position="1"/>
        <end position="18"/>
    </location>
</feature>
<keyword evidence="2" id="KW-0472">Membrane</keyword>
<protein>
    <submittedName>
        <fullName evidence="4">Uncharacterized protein</fullName>
    </submittedName>
</protein>
<evidence type="ECO:0000256" key="1">
    <source>
        <dbReference type="SAM" id="MobiDB-lite"/>
    </source>
</evidence>
<sequence>MIFSKTLLGFLLASHASATSHALFSRSHDAMEHLQRDTNLVATLTRRQDANPADTAPRISTTPASGDAAMADLAKWEAETKAACDTAMTALNGRASNPTGLGVCYNLPFLDNSTGVFLAELRLYNITAPIDPWRGIAAADIDLALSYSGATVQNMPGTFQKRSAPNGNNPLSRRQNNNAQTPETLKVLMYVGQLNANLMGTAMTQEILQPLLIPMIELSSRSRPDLKAGLTSQDASFVNGVFAAQGPTVTDEAAAAASASALVATAVPFVLPGTALAFFPVGLVITCVWTALFLLSVGLGTVGRMQFREQYRRRIKREMAAGLRTI</sequence>